<name>A0A4Q9M5Z9_9APHY</name>
<organism evidence="1">
    <name type="scientific">Dichomitus squalens</name>
    <dbReference type="NCBI Taxonomy" id="114155"/>
    <lineage>
        <taxon>Eukaryota</taxon>
        <taxon>Fungi</taxon>
        <taxon>Dikarya</taxon>
        <taxon>Basidiomycota</taxon>
        <taxon>Agaricomycotina</taxon>
        <taxon>Agaricomycetes</taxon>
        <taxon>Polyporales</taxon>
        <taxon>Polyporaceae</taxon>
        <taxon>Dichomitus</taxon>
    </lineage>
</organism>
<reference evidence="1" key="1">
    <citation type="submission" date="2019-01" db="EMBL/GenBank/DDBJ databases">
        <title>Draft genome sequences of three monokaryotic isolates of the white-rot basidiomycete fungus Dichomitus squalens.</title>
        <authorList>
            <consortium name="DOE Joint Genome Institute"/>
            <person name="Lopez S.C."/>
            <person name="Andreopoulos B."/>
            <person name="Pangilinan J."/>
            <person name="Lipzen A."/>
            <person name="Riley R."/>
            <person name="Ahrendt S."/>
            <person name="Ng V."/>
            <person name="Barry K."/>
            <person name="Daum C."/>
            <person name="Grigoriev I.V."/>
            <person name="Hilden K.S."/>
            <person name="Makela M.R."/>
            <person name="de Vries R.P."/>
        </authorList>
    </citation>
    <scope>NUCLEOTIDE SEQUENCE [LARGE SCALE GENOMIC DNA]</scope>
    <source>
        <strain evidence="1">OM18370.1</strain>
    </source>
</reference>
<accession>A0A4Q9M5Z9</accession>
<protein>
    <submittedName>
        <fullName evidence="1">Uncharacterized protein</fullName>
    </submittedName>
</protein>
<evidence type="ECO:0000313" key="1">
    <source>
        <dbReference type="EMBL" id="TBU22404.1"/>
    </source>
</evidence>
<dbReference type="EMBL" id="ML143543">
    <property type="protein sequence ID" value="TBU22404.1"/>
    <property type="molecule type" value="Genomic_DNA"/>
</dbReference>
<gene>
    <name evidence="1" type="ORF">BD311DRAFT_742996</name>
</gene>
<dbReference type="Proteomes" id="UP000292957">
    <property type="component" value="Unassembled WGS sequence"/>
</dbReference>
<dbReference type="AlphaFoldDB" id="A0A4Q9M5Z9"/>
<sequence>MSPSTPAEHDNATVATALRIAWVELLWTAWHITCALKAIPDDADDATYGRFNTGVARELWEAINVMGRITAVDTMFRSSTAPGTPPGQPNVKPIHLLLHDIKWSGLSVSLDLRQVNRAKVIASLVVLEDVVEFFHDLNSSAAYPWFDTTSAAVTVSHRKVQRPTLPLYPVDALPVQHWLHDMVQWLPPASQRSLKISRSITSAENMFKNRALQIVRAIKMLDDDIPEDEPDTLA</sequence>
<proteinExistence type="predicted"/>